<gene>
    <name evidence="1" type="ORF">MA16_Dca011079</name>
</gene>
<reference evidence="1 2" key="2">
    <citation type="journal article" date="2017" name="Nature">
        <title>The Apostasia genome and the evolution of orchids.</title>
        <authorList>
            <person name="Zhang G.Q."/>
            <person name="Liu K.W."/>
            <person name="Li Z."/>
            <person name="Lohaus R."/>
            <person name="Hsiao Y.Y."/>
            <person name="Niu S.C."/>
            <person name="Wang J.Y."/>
            <person name="Lin Y.C."/>
            <person name="Xu Q."/>
            <person name="Chen L.J."/>
            <person name="Yoshida K."/>
            <person name="Fujiwara S."/>
            <person name="Wang Z.W."/>
            <person name="Zhang Y.Q."/>
            <person name="Mitsuda N."/>
            <person name="Wang M."/>
            <person name="Liu G.H."/>
            <person name="Pecoraro L."/>
            <person name="Huang H.X."/>
            <person name="Xiao X.J."/>
            <person name="Lin M."/>
            <person name="Wu X.Y."/>
            <person name="Wu W.L."/>
            <person name="Chen Y.Y."/>
            <person name="Chang S.B."/>
            <person name="Sakamoto S."/>
            <person name="Ohme-Takagi M."/>
            <person name="Yagi M."/>
            <person name="Zeng S.J."/>
            <person name="Shen C.Y."/>
            <person name="Yeh C.M."/>
            <person name="Luo Y.B."/>
            <person name="Tsai W.C."/>
            <person name="Van de Peer Y."/>
            <person name="Liu Z.J."/>
        </authorList>
    </citation>
    <scope>NUCLEOTIDE SEQUENCE [LARGE SCALE GENOMIC DNA]</scope>
    <source>
        <tissue evidence="1">The whole plant</tissue>
    </source>
</reference>
<reference evidence="1 2" key="1">
    <citation type="journal article" date="2016" name="Sci. Rep.">
        <title>The Dendrobium catenatum Lindl. genome sequence provides insights into polysaccharide synthase, floral development and adaptive evolution.</title>
        <authorList>
            <person name="Zhang G.Q."/>
            <person name="Xu Q."/>
            <person name="Bian C."/>
            <person name="Tsai W.C."/>
            <person name="Yeh C.M."/>
            <person name="Liu K.W."/>
            <person name="Yoshida K."/>
            <person name="Zhang L.S."/>
            <person name="Chang S.B."/>
            <person name="Chen F."/>
            <person name="Shi Y."/>
            <person name="Su Y.Y."/>
            <person name="Zhang Y.Q."/>
            <person name="Chen L.J."/>
            <person name="Yin Y."/>
            <person name="Lin M."/>
            <person name="Huang H."/>
            <person name="Deng H."/>
            <person name="Wang Z.W."/>
            <person name="Zhu S.L."/>
            <person name="Zhao X."/>
            <person name="Deng C."/>
            <person name="Niu S.C."/>
            <person name="Huang J."/>
            <person name="Wang M."/>
            <person name="Liu G.H."/>
            <person name="Yang H.J."/>
            <person name="Xiao X.J."/>
            <person name="Hsiao Y.Y."/>
            <person name="Wu W.L."/>
            <person name="Chen Y.Y."/>
            <person name="Mitsuda N."/>
            <person name="Ohme-Takagi M."/>
            <person name="Luo Y.B."/>
            <person name="Van de Peer Y."/>
            <person name="Liu Z.J."/>
        </authorList>
    </citation>
    <scope>NUCLEOTIDE SEQUENCE [LARGE SCALE GENOMIC DNA]</scope>
    <source>
        <tissue evidence="1">The whole plant</tissue>
    </source>
</reference>
<proteinExistence type="predicted"/>
<evidence type="ECO:0000313" key="1">
    <source>
        <dbReference type="EMBL" id="PKU70233.1"/>
    </source>
</evidence>
<accession>A0A2I0W3J7</accession>
<dbReference type="Proteomes" id="UP000233837">
    <property type="component" value="Unassembled WGS sequence"/>
</dbReference>
<dbReference type="AlphaFoldDB" id="A0A2I0W3J7"/>
<name>A0A2I0W3J7_9ASPA</name>
<keyword evidence="2" id="KW-1185">Reference proteome</keyword>
<evidence type="ECO:0000313" key="2">
    <source>
        <dbReference type="Proteomes" id="UP000233837"/>
    </source>
</evidence>
<dbReference type="EMBL" id="KZ502943">
    <property type="protein sequence ID" value="PKU70233.1"/>
    <property type="molecule type" value="Genomic_DNA"/>
</dbReference>
<sequence length="411" mass="44460">MPTSSSHRSSLGGSPLIIKEFFDQPVLSTILLSNDVYGKGVDSVVSGRVSPNPLSILNLVEVGPTDVIVVEVLGSVLTLVAVPFDNAVVNPGVDALTIDGVLVVNLTSVVSVVLSEPCVLTKNVVPLMVVERSDSSRSIKELSPGPQVGGYSVNLEVADVHNDCVDVLAKLIEPEALVFDVRNNSGMDVRKKIDWLHGSSDSESVSYSESSGADDPVNSFALLRDSPVVSVASRGKAHGRGRRGREDDCLILLMPDAFAYVGALRLFFVWSANDVAGARLPFGWFVATFDDGLVAGTLRENLLRNPSFERKDKVKLSVREKEFEGITMLLYSSYSLTPPMALVSLEGSLRREASSSSPRGFERKEKVRLSMREKECDGITWFLWAKYTLAPSVTLVILEGSLGRESSRSSP</sequence>
<organism evidence="1 2">
    <name type="scientific">Dendrobium catenatum</name>
    <dbReference type="NCBI Taxonomy" id="906689"/>
    <lineage>
        <taxon>Eukaryota</taxon>
        <taxon>Viridiplantae</taxon>
        <taxon>Streptophyta</taxon>
        <taxon>Embryophyta</taxon>
        <taxon>Tracheophyta</taxon>
        <taxon>Spermatophyta</taxon>
        <taxon>Magnoliopsida</taxon>
        <taxon>Liliopsida</taxon>
        <taxon>Asparagales</taxon>
        <taxon>Orchidaceae</taxon>
        <taxon>Epidendroideae</taxon>
        <taxon>Malaxideae</taxon>
        <taxon>Dendrobiinae</taxon>
        <taxon>Dendrobium</taxon>
    </lineage>
</organism>
<protein>
    <submittedName>
        <fullName evidence="1">Uncharacterized protein</fullName>
    </submittedName>
</protein>